<gene>
    <name evidence="1" type="ORF">LCGC14_2135210</name>
</gene>
<protein>
    <submittedName>
        <fullName evidence="1">Uncharacterized protein</fullName>
    </submittedName>
</protein>
<accession>A0A0F9E0A0</accession>
<organism evidence="1">
    <name type="scientific">marine sediment metagenome</name>
    <dbReference type="NCBI Taxonomy" id="412755"/>
    <lineage>
        <taxon>unclassified sequences</taxon>
        <taxon>metagenomes</taxon>
        <taxon>ecological metagenomes</taxon>
    </lineage>
</organism>
<name>A0A0F9E0A0_9ZZZZ</name>
<proteinExistence type="predicted"/>
<dbReference type="EMBL" id="LAZR01026865">
    <property type="protein sequence ID" value="KKL67414.1"/>
    <property type="molecule type" value="Genomic_DNA"/>
</dbReference>
<reference evidence="1" key="1">
    <citation type="journal article" date="2015" name="Nature">
        <title>Complex archaea that bridge the gap between prokaryotes and eukaryotes.</title>
        <authorList>
            <person name="Spang A."/>
            <person name="Saw J.H."/>
            <person name="Jorgensen S.L."/>
            <person name="Zaremba-Niedzwiedzka K."/>
            <person name="Martijn J."/>
            <person name="Lind A.E."/>
            <person name="van Eijk R."/>
            <person name="Schleper C."/>
            <person name="Guy L."/>
            <person name="Ettema T.J."/>
        </authorList>
    </citation>
    <scope>NUCLEOTIDE SEQUENCE</scope>
</reference>
<comment type="caution">
    <text evidence="1">The sequence shown here is derived from an EMBL/GenBank/DDBJ whole genome shotgun (WGS) entry which is preliminary data.</text>
</comment>
<evidence type="ECO:0000313" key="1">
    <source>
        <dbReference type="EMBL" id="KKL67414.1"/>
    </source>
</evidence>
<sequence>MTIATARVSLEEDIVRILSKRDPDAAVVDIPGTTTGAGDTSSVVDTALGRGTIRSGRFAGRMIKLTSGSATGEVSAVTDAGLAAGGDVTVSPVYSAAPGSGVTYIMFPLGLTSDTVTDALARVLRATEGPHLWAPSLIADGSLDAADLTQWAAVSTPSTREFVTAAATNIFGERTLHLIADAADEGATSNTLNVDPSESLLVAVHIQVNVGTCNVILRRITATAADLRTVAVIGEAFAEVRFTETPTSGTEQVALRFLSSAASDDFFISPHIIMQSDRRRTYLAPSWLISESQIIDLLRLPAGASAQDDDSFIPLGSVMRAQMGLGVLRSDRDLNPLRLEFRNRSGDPLYLRCMRPFAELSSDSGTTPCDRQYLTHKAVSLILRDRDDGEWRRWASSAAKRARTLRYGGRDLLSEQPMTTV</sequence>
<dbReference type="AlphaFoldDB" id="A0A0F9E0A0"/>